<protein>
    <submittedName>
        <fullName evidence="1">Uncharacterized protein</fullName>
    </submittedName>
</protein>
<gene>
    <name evidence="1" type="ORF">KKP3000_003318</name>
</gene>
<reference evidence="1 2" key="1">
    <citation type="journal article" date="2024" name="Int. J. Mol. Sci.">
        <title>Exploration of Alicyclobacillus spp. Genome in Search of Antibiotic Resistance.</title>
        <authorList>
            <person name="Bucka-Kolendo J."/>
            <person name="Kiousi D.E."/>
            <person name="Dekowska A."/>
            <person name="Mikolajczuk-Szczyrba A."/>
            <person name="Karadedos D.M."/>
            <person name="Michael P."/>
            <person name="Galanis A."/>
            <person name="Sokolowska B."/>
        </authorList>
    </citation>
    <scope>NUCLEOTIDE SEQUENCE [LARGE SCALE GENOMIC DNA]</scope>
    <source>
        <strain evidence="1 2">KKP 3000</strain>
    </source>
</reference>
<name>A0ABV5ACK0_9BACL</name>
<sequence length="168" mass="19446">MYVKQQGDILLFRTLQTLEVREIDWIERLQDGKQPYTYYHCSVVVDEHTQIESNGKTVRINAIPSGGFDAFRPPISLEGRQRGIEQLTKLVGQTYDWVLIVDDVLRALTHNLLHLPIKFVAREERYRKICSTVVVAYLNAAGWNHGLTLNALPEDIYIVLRNYQVYTV</sequence>
<dbReference type="EMBL" id="JBDXSU010000004">
    <property type="protein sequence ID" value="MFB5189927.1"/>
    <property type="molecule type" value="Genomic_DNA"/>
</dbReference>
<comment type="caution">
    <text evidence="1">The sequence shown here is derived from an EMBL/GenBank/DDBJ whole genome shotgun (WGS) entry which is preliminary data.</text>
</comment>
<organism evidence="1 2">
    <name type="scientific">Alicyclobacillus fastidiosus</name>
    <dbReference type="NCBI Taxonomy" id="392011"/>
    <lineage>
        <taxon>Bacteria</taxon>
        <taxon>Bacillati</taxon>
        <taxon>Bacillota</taxon>
        <taxon>Bacilli</taxon>
        <taxon>Bacillales</taxon>
        <taxon>Alicyclobacillaceae</taxon>
        <taxon>Alicyclobacillus</taxon>
    </lineage>
</organism>
<proteinExistence type="predicted"/>
<accession>A0ABV5ACK0</accession>
<evidence type="ECO:0000313" key="1">
    <source>
        <dbReference type="EMBL" id="MFB5189927.1"/>
    </source>
</evidence>
<dbReference type="RefSeq" id="WP_275476270.1">
    <property type="nucleotide sequence ID" value="NZ_CP162940.1"/>
</dbReference>
<keyword evidence="2" id="KW-1185">Reference proteome</keyword>
<dbReference type="Proteomes" id="UP001579974">
    <property type="component" value="Unassembled WGS sequence"/>
</dbReference>
<evidence type="ECO:0000313" key="2">
    <source>
        <dbReference type="Proteomes" id="UP001579974"/>
    </source>
</evidence>
<dbReference type="Gene3D" id="3.90.1720.10">
    <property type="entry name" value="endopeptidase domain like (from Nostoc punctiforme)"/>
    <property type="match status" value="1"/>
</dbReference>